<dbReference type="Pfam" id="PF08241">
    <property type="entry name" value="Methyltransf_11"/>
    <property type="match status" value="1"/>
</dbReference>
<dbReference type="eggNOG" id="COG2226">
    <property type="taxonomic scope" value="Bacteria"/>
</dbReference>
<dbReference type="InterPro" id="IPR013216">
    <property type="entry name" value="Methyltransf_11"/>
</dbReference>
<protein>
    <submittedName>
        <fullName evidence="3">Methyltransferase type 11</fullName>
    </submittedName>
</protein>
<name>A1AP93_PELPD</name>
<keyword evidence="4" id="KW-1185">Reference proteome</keyword>
<dbReference type="EMBL" id="CP000482">
    <property type="protein sequence ID" value="ABK99163.1"/>
    <property type="molecule type" value="Genomic_DNA"/>
</dbReference>
<evidence type="ECO:0000256" key="1">
    <source>
        <dbReference type="SAM" id="MobiDB-lite"/>
    </source>
</evidence>
<proteinExistence type="predicted"/>
<dbReference type="Gene3D" id="3.40.50.150">
    <property type="entry name" value="Vaccinia Virus protein VP39"/>
    <property type="match status" value="1"/>
</dbReference>
<sequence length="225" mass="24422">MHAPLHESPLFREASGPTLRPGGLELTDRGVQLCRLPGEAELLDVGCGSGITVQHLRDTYAYSVSGIDISEKLLAEGVARDPTLRLVRAPAEALPFPDRSLDAIFCECVLSLLDDPVKALAQFHRTLRPGGKLVISDLYRRRAPLKSETGGESRSSRGIASSEDIQGWLLAGGFDGLLRWEDHSRKLTELAAQVMLTHGSLECLSGLCDCGEGKPGYYLLVTDRQ</sequence>
<dbReference type="STRING" id="338966.Ppro_1548"/>
<dbReference type="GO" id="GO:0032259">
    <property type="term" value="P:methylation"/>
    <property type="evidence" value="ECO:0007669"/>
    <property type="project" value="UniProtKB-KW"/>
</dbReference>
<dbReference type="HOGENOM" id="CLU_039068_9_1_7"/>
<dbReference type="OrthoDB" id="9787738at2"/>
<keyword evidence="3" id="KW-0808">Transferase</keyword>
<dbReference type="SUPFAM" id="SSF53335">
    <property type="entry name" value="S-adenosyl-L-methionine-dependent methyltransferases"/>
    <property type="match status" value="1"/>
</dbReference>
<dbReference type="Proteomes" id="UP000006732">
    <property type="component" value="Chromosome"/>
</dbReference>
<dbReference type="KEGG" id="ppd:Ppro_1548"/>
<reference evidence="3 4" key="1">
    <citation type="submission" date="2006-10" db="EMBL/GenBank/DDBJ databases">
        <title>Complete sequence of chromosome of Pelobacter propionicus DSM 2379.</title>
        <authorList>
            <consortium name="US DOE Joint Genome Institute"/>
            <person name="Copeland A."/>
            <person name="Lucas S."/>
            <person name="Lapidus A."/>
            <person name="Barry K."/>
            <person name="Detter J.C."/>
            <person name="Glavina del Rio T."/>
            <person name="Hammon N."/>
            <person name="Israni S."/>
            <person name="Dalin E."/>
            <person name="Tice H."/>
            <person name="Pitluck S."/>
            <person name="Saunders E."/>
            <person name="Brettin T."/>
            <person name="Bruce D."/>
            <person name="Han C."/>
            <person name="Tapia R."/>
            <person name="Schmutz J."/>
            <person name="Larimer F."/>
            <person name="Land M."/>
            <person name="Hauser L."/>
            <person name="Kyrpides N."/>
            <person name="Kim E."/>
            <person name="Lovley D."/>
            <person name="Richardson P."/>
        </authorList>
    </citation>
    <scope>NUCLEOTIDE SEQUENCE [LARGE SCALE GENOMIC DNA]</scope>
    <source>
        <strain evidence="4">DSM 2379 / NBRC 103807 / OttBd1</strain>
    </source>
</reference>
<feature type="domain" description="Methyltransferase type 11" evidence="2">
    <location>
        <begin position="43"/>
        <end position="135"/>
    </location>
</feature>
<gene>
    <name evidence="3" type="ordered locus">Ppro_1548</name>
</gene>
<feature type="region of interest" description="Disordered" evidence="1">
    <location>
        <begin position="1"/>
        <end position="22"/>
    </location>
</feature>
<dbReference type="GO" id="GO:0008757">
    <property type="term" value="F:S-adenosylmethionine-dependent methyltransferase activity"/>
    <property type="evidence" value="ECO:0007669"/>
    <property type="project" value="InterPro"/>
</dbReference>
<dbReference type="NCBIfam" id="NF045667">
    <property type="entry name" value="MTase_DVU1556"/>
    <property type="match status" value="1"/>
</dbReference>
<evidence type="ECO:0000313" key="4">
    <source>
        <dbReference type="Proteomes" id="UP000006732"/>
    </source>
</evidence>
<dbReference type="AlphaFoldDB" id="A1AP93"/>
<accession>A1AP93</accession>
<evidence type="ECO:0000259" key="2">
    <source>
        <dbReference type="Pfam" id="PF08241"/>
    </source>
</evidence>
<evidence type="ECO:0000313" key="3">
    <source>
        <dbReference type="EMBL" id="ABK99163.1"/>
    </source>
</evidence>
<dbReference type="PANTHER" id="PTHR43591">
    <property type="entry name" value="METHYLTRANSFERASE"/>
    <property type="match status" value="1"/>
</dbReference>
<keyword evidence="3" id="KW-0489">Methyltransferase</keyword>
<dbReference type="RefSeq" id="WP_011735453.1">
    <property type="nucleotide sequence ID" value="NC_008609.1"/>
</dbReference>
<organism evidence="3 4">
    <name type="scientific">Pelobacter propionicus (strain DSM 2379 / NBRC 103807 / OttBd1)</name>
    <dbReference type="NCBI Taxonomy" id="338966"/>
    <lineage>
        <taxon>Bacteria</taxon>
        <taxon>Pseudomonadati</taxon>
        <taxon>Thermodesulfobacteriota</taxon>
        <taxon>Desulfuromonadia</taxon>
        <taxon>Desulfuromonadales</taxon>
        <taxon>Desulfuromonadaceae</taxon>
        <taxon>Pelobacter</taxon>
    </lineage>
</organism>
<dbReference type="InterPro" id="IPR029063">
    <property type="entry name" value="SAM-dependent_MTases_sf"/>
</dbReference>
<dbReference type="CDD" id="cd02440">
    <property type="entry name" value="AdoMet_MTases"/>
    <property type="match status" value="1"/>
</dbReference>